<keyword evidence="2" id="KW-1185">Reference proteome</keyword>
<gene>
    <name evidence="1" type="ORF">QEZ52_17980</name>
</gene>
<sequence length="62" mass="7540">MSYFNTKTMMKLQLGCWQDDRPLKAYERERELLRQVHQPKSKPMTVAPAGWRLFGWLRRRMA</sequence>
<proteinExistence type="predicted"/>
<dbReference type="Proteomes" id="UP001623232">
    <property type="component" value="Chromosome"/>
</dbReference>
<protein>
    <submittedName>
        <fullName evidence="1">Uncharacterized protein</fullName>
    </submittedName>
</protein>
<name>A0ABZ2XQU5_9RHOB</name>
<evidence type="ECO:0000313" key="2">
    <source>
        <dbReference type="Proteomes" id="UP001623232"/>
    </source>
</evidence>
<dbReference type="EMBL" id="CP123584">
    <property type="protein sequence ID" value="WZK88471.1"/>
    <property type="molecule type" value="Genomic_DNA"/>
</dbReference>
<organism evidence="1 2">
    <name type="scientific">Aliisedimentitalea scapharcae</name>
    <dbReference type="NCBI Taxonomy" id="1524259"/>
    <lineage>
        <taxon>Bacteria</taxon>
        <taxon>Pseudomonadati</taxon>
        <taxon>Pseudomonadota</taxon>
        <taxon>Alphaproteobacteria</taxon>
        <taxon>Rhodobacterales</taxon>
        <taxon>Roseobacteraceae</taxon>
        <taxon>Aliisedimentitalea</taxon>
    </lineage>
</organism>
<reference evidence="1 2" key="1">
    <citation type="submission" date="2023-04" db="EMBL/GenBank/DDBJ databases">
        <title>Complete genome sequence of Alisedimentitalea scapharcae.</title>
        <authorList>
            <person name="Rong J.-C."/>
            <person name="Yi M.-L."/>
            <person name="Zhao Q."/>
        </authorList>
    </citation>
    <scope>NUCLEOTIDE SEQUENCE [LARGE SCALE GENOMIC DNA]</scope>
    <source>
        <strain evidence="1 2">KCTC 42119</strain>
    </source>
</reference>
<dbReference type="RefSeq" id="WP_406645857.1">
    <property type="nucleotide sequence ID" value="NZ_CP123584.1"/>
</dbReference>
<accession>A0ABZ2XQU5</accession>
<evidence type="ECO:0000313" key="1">
    <source>
        <dbReference type="EMBL" id="WZK88471.1"/>
    </source>
</evidence>